<gene>
    <name evidence="3" type="ORF">PHISCL_07860</name>
</gene>
<evidence type="ECO:0000256" key="1">
    <source>
        <dbReference type="SAM" id="MobiDB-lite"/>
    </source>
</evidence>
<dbReference type="InterPro" id="IPR013087">
    <property type="entry name" value="Znf_C2H2_type"/>
</dbReference>
<feature type="domain" description="C2H2-type" evidence="2">
    <location>
        <begin position="269"/>
        <end position="292"/>
    </location>
</feature>
<dbReference type="STRING" id="2070753.A0A3A2Z9K6"/>
<protein>
    <submittedName>
        <fullName evidence="3">ZnF_C2H2</fullName>
    </submittedName>
</protein>
<feature type="compositionally biased region" description="Polar residues" evidence="1">
    <location>
        <begin position="430"/>
        <end position="453"/>
    </location>
</feature>
<keyword evidence="4" id="KW-1185">Reference proteome</keyword>
<feature type="domain" description="C2H2-type" evidence="2">
    <location>
        <begin position="236"/>
        <end position="263"/>
    </location>
</feature>
<evidence type="ECO:0000313" key="4">
    <source>
        <dbReference type="Proteomes" id="UP000266188"/>
    </source>
</evidence>
<name>A0A3A2Z9K6_9EURO</name>
<dbReference type="OrthoDB" id="4508400at2759"/>
<evidence type="ECO:0000313" key="3">
    <source>
        <dbReference type="EMBL" id="RJE19808.1"/>
    </source>
</evidence>
<feature type="region of interest" description="Disordered" evidence="1">
    <location>
        <begin position="363"/>
        <end position="453"/>
    </location>
</feature>
<evidence type="ECO:0000259" key="2">
    <source>
        <dbReference type="SMART" id="SM00355"/>
    </source>
</evidence>
<sequence length="1132" mass="126342">MDHFASRPANESEGFIATYGITTSHAGTDSEAAVNPFQNTNRYVEEYLSEVPPKEVSCESSEPPSNDFQIGINLLIHVYKSHQTSLFSKDTLSTDSSTSLYGAVPEYPGFWSNDSLDPFYFQSPLRLPNPYEQDNITSFADTSSLPMQVPGEHYGNFNPISHQSPFELPNPFKEHDVAKLAEAIKFKLHELDRDELSYLKDVLQDTLHQVDSITQQTPSTDLLTPPSSTISTRPQWVCKLCPVKQQRNFRTLGIFKRHVAYIHAHRYTYHCPFCSWSSPRKDKVIEHARSRHGNTNGLTDKLLHSMEEEAPAPANCPLCSQGVDSWDSFFSCLANHCLLAEDEDQLESTKPLLLDSAIGITPSRPYGTRKGQKRKTSCEPGQVNADADGNPVYSRKKRVSISLDHPLPNIDNKNHDDDGHREKRIRQEQNTDMGACAQSSWGDGSPQTGLRDSQTTGEIYSTNGADDVSTKSSMRTDITTPEAQEVVSIDEGIIQPNDLSCVLDAPNHYQKLDDLELETARICGMDQGLELRNRHSQFAECVQSLHNIMNAFNNLQAEGFCGDLMNILVEYTFQPDIATTVHISSDQIKSLIDSFCGNDPVATSRIFLLADRLRGVDDFKESRDLESELSFICSVLCIGLLSFSGSHVCRFDIKIAQPTENISVGLGYSFRLRKLACLSDFVGGPAWVLCRSESQPSEHDMKVSLTVQDFQELWGPVWMLGDSPDEGPVLRTERGYVVPLSKQGENRTNAQEIECHWTRELPESFMQQDHTPIFRSTSRILIGTDTPKIGLVVNHECQSDISLIAQRIACKLQLPGATKAYFVDGGYEINLTGGQYVTAGVTKKWKRMPARTQRTALLELCSKSNTPLIPLLRLQVGLEVSACTGNAQRVALWDALRLSRARVYDSSENDICPYLTCEHNIGDIQCIKSCWIRHRPADEIDAVDYSPKKGSLDISEARRLIIDSILVLEHTGIDNEGNLQAWWPFSDSPLTCRISPTSSDESNNWFRVVKDTRDMSAFAVLSQRCLGAEEMCVRQCSGSHKNGYVRANRTGLCTRFLSADHSLACLKEGTKLHVGAAPLTVERPLGIYQIEAMIVAVSTNPIRRIMSPKVTSVQEVVDYNNQARLSVPVLIR</sequence>
<dbReference type="Gene3D" id="3.30.160.60">
    <property type="entry name" value="Classic Zinc Finger"/>
    <property type="match status" value="1"/>
</dbReference>
<dbReference type="EMBL" id="MVGC01000368">
    <property type="protein sequence ID" value="RJE19808.1"/>
    <property type="molecule type" value="Genomic_DNA"/>
</dbReference>
<feature type="compositionally biased region" description="Basic and acidic residues" evidence="1">
    <location>
        <begin position="412"/>
        <end position="429"/>
    </location>
</feature>
<proteinExistence type="predicted"/>
<reference evidence="4" key="1">
    <citation type="submission" date="2017-02" db="EMBL/GenBank/DDBJ databases">
        <authorList>
            <person name="Tafer H."/>
            <person name="Lopandic K."/>
        </authorList>
    </citation>
    <scope>NUCLEOTIDE SEQUENCE [LARGE SCALE GENOMIC DNA]</scope>
    <source>
        <strain evidence="4">CBS 366.77</strain>
    </source>
</reference>
<dbReference type="AlphaFoldDB" id="A0A3A2Z9K6"/>
<comment type="caution">
    <text evidence="3">The sequence shown here is derived from an EMBL/GenBank/DDBJ whole genome shotgun (WGS) entry which is preliminary data.</text>
</comment>
<dbReference type="Proteomes" id="UP000266188">
    <property type="component" value="Unassembled WGS sequence"/>
</dbReference>
<organism evidence="3 4">
    <name type="scientific">Aspergillus sclerotialis</name>
    <dbReference type="NCBI Taxonomy" id="2070753"/>
    <lineage>
        <taxon>Eukaryota</taxon>
        <taxon>Fungi</taxon>
        <taxon>Dikarya</taxon>
        <taxon>Ascomycota</taxon>
        <taxon>Pezizomycotina</taxon>
        <taxon>Eurotiomycetes</taxon>
        <taxon>Eurotiomycetidae</taxon>
        <taxon>Eurotiales</taxon>
        <taxon>Aspergillaceae</taxon>
        <taxon>Aspergillus</taxon>
        <taxon>Aspergillus subgen. Polypaecilum</taxon>
    </lineage>
</organism>
<dbReference type="SMART" id="SM00355">
    <property type="entry name" value="ZnF_C2H2"/>
    <property type="match status" value="2"/>
</dbReference>
<accession>A0A3A2Z9K6</accession>